<reference evidence="7 8" key="1">
    <citation type="submission" date="2020-10" db="EMBL/GenBank/DDBJ databases">
        <title>Sequencing the genomes of 1000 actinobacteria strains.</title>
        <authorList>
            <person name="Klenk H.-P."/>
        </authorList>
    </citation>
    <scope>NUCLEOTIDE SEQUENCE [LARGE SCALE GENOMIC DNA]</scope>
    <source>
        <strain evidence="7 8">DSM 15666</strain>
    </source>
</reference>
<keyword evidence="8" id="KW-1185">Reference proteome</keyword>
<gene>
    <name evidence="7" type="ORF">H4W27_001040</name>
</gene>
<evidence type="ECO:0000256" key="5">
    <source>
        <dbReference type="ARBA" id="ARBA00032875"/>
    </source>
</evidence>
<dbReference type="PANTHER" id="PTHR43272">
    <property type="entry name" value="LONG-CHAIN-FATTY-ACID--COA LIGASE"/>
    <property type="match status" value="1"/>
</dbReference>
<dbReference type="Gene3D" id="3.40.50.12780">
    <property type="entry name" value="N-terminal domain of ligase-like"/>
    <property type="match status" value="1"/>
</dbReference>
<name>A0ABR9JDB8_9MICC</name>
<evidence type="ECO:0000256" key="1">
    <source>
        <dbReference type="ARBA" id="ARBA00006432"/>
    </source>
</evidence>
<comment type="caution">
    <text evidence="7">The sequence shown here is derived from an EMBL/GenBank/DDBJ whole genome shotgun (WGS) entry which is preliminary data.</text>
</comment>
<protein>
    <recommendedName>
        <fullName evidence="5">Acyl-CoA synthetase</fullName>
    </recommendedName>
</protein>
<dbReference type="Proteomes" id="UP000643525">
    <property type="component" value="Unassembled WGS sequence"/>
</dbReference>
<dbReference type="CDD" id="cd05907">
    <property type="entry name" value="VL_LC_FACS_like"/>
    <property type="match status" value="1"/>
</dbReference>
<evidence type="ECO:0000256" key="3">
    <source>
        <dbReference type="ARBA" id="ARBA00022832"/>
    </source>
</evidence>
<keyword evidence="3" id="KW-0276">Fatty acid metabolism</keyword>
<dbReference type="RefSeq" id="WP_192595005.1">
    <property type="nucleotide sequence ID" value="NZ_BAAALJ010000006.1"/>
</dbReference>
<dbReference type="InterPro" id="IPR000873">
    <property type="entry name" value="AMP-dep_synth/lig_dom"/>
</dbReference>
<evidence type="ECO:0000313" key="8">
    <source>
        <dbReference type="Proteomes" id="UP000643525"/>
    </source>
</evidence>
<dbReference type="InterPro" id="IPR042099">
    <property type="entry name" value="ANL_N_sf"/>
</dbReference>
<dbReference type="GO" id="GO:0004467">
    <property type="term" value="F:long-chain fatty acid-CoA ligase activity"/>
    <property type="evidence" value="ECO:0007669"/>
    <property type="project" value="UniProtKB-EC"/>
</dbReference>
<dbReference type="PANTHER" id="PTHR43272:SF32">
    <property type="entry name" value="AMP-DEPENDENT SYNTHETASE_LIGASE DOMAIN-CONTAINING PROTEIN"/>
    <property type="match status" value="1"/>
</dbReference>
<evidence type="ECO:0000256" key="2">
    <source>
        <dbReference type="ARBA" id="ARBA00022598"/>
    </source>
</evidence>
<accession>A0ABR9JDB8</accession>
<dbReference type="Pfam" id="PF00501">
    <property type="entry name" value="AMP-binding"/>
    <property type="match status" value="1"/>
</dbReference>
<sequence>MQDTATPALIDVPAQMNITDLLEQQRSGDPDNVIFTRRGASGEWEDVSAAEFHADVQALAKGLISRGITPGARVGIMSATRFEWSLLDFALWYAGAVSVPIYETSSASQIAWIAEDSELSLVFAETAQHAQTVREGLEGSGIGSTPPVLLIEGNDIRELRESGRDIDDDEVEVRRAAANTDDLATIIYTSGVTGRPKGCELTHGNFVHHSLQTIADLDGVISKTSSTVLFLPMAHVFARFVSVIFIAAGGRVAHTPDIKQLIDDLGDIRPTFLLGVPRVFEKIYNSAALKAEGDGRRRIFQAAVDTAVAWSQATTDGTVPWTLRLRHAVFSRLVYSKLRARMGGLVTHAFSGGSPLGDRLAHFFNGVGIQIIEGYGLTETTAPVTGNLPAHYRIGTVGRPLPGNAVRLAEDGEVLVRGTCLFRGYRNRPDLNAESFTADGWFYTGDLGRLDEEGRLIITGRKKEILVTAGGKNVAPAQLEDAIRSDLLVSQAVVVGDGRPFISAMITLDGDVAPSWLRSQGLDPRTPMKELTEHPQVLAHLQKVIDSTNSTVSKAESIRSFTVLEDDFTIGSGHLTPSLKIKRAEVMRDFQRVVENLYDKAAHRARRR</sequence>
<evidence type="ECO:0000259" key="6">
    <source>
        <dbReference type="Pfam" id="PF00501"/>
    </source>
</evidence>
<dbReference type="EMBL" id="JADBED010000001">
    <property type="protein sequence ID" value="MBE1523922.1"/>
    <property type="molecule type" value="Genomic_DNA"/>
</dbReference>
<dbReference type="SUPFAM" id="SSF56801">
    <property type="entry name" value="Acetyl-CoA synthetase-like"/>
    <property type="match status" value="1"/>
</dbReference>
<keyword evidence="4" id="KW-0443">Lipid metabolism</keyword>
<evidence type="ECO:0000256" key="4">
    <source>
        <dbReference type="ARBA" id="ARBA00023098"/>
    </source>
</evidence>
<comment type="similarity">
    <text evidence="1">Belongs to the ATP-dependent AMP-binding enzyme family.</text>
</comment>
<evidence type="ECO:0000313" key="7">
    <source>
        <dbReference type="EMBL" id="MBE1523922.1"/>
    </source>
</evidence>
<organism evidence="7 8">
    <name type="scientific">Nesterenkonia lutea</name>
    <dbReference type="NCBI Taxonomy" id="272919"/>
    <lineage>
        <taxon>Bacteria</taxon>
        <taxon>Bacillati</taxon>
        <taxon>Actinomycetota</taxon>
        <taxon>Actinomycetes</taxon>
        <taxon>Micrococcales</taxon>
        <taxon>Micrococcaceae</taxon>
        <taxon>Nesterenkonia</taxon>
    </lineage>
</organism>
<dbReference type="Pfam" id="PF23562">
    <property type="entry name" value="AMP-binding_C_3"/>
    <property type="match status" value="1"/>
</dbReference>
<proteinExistence type="inferred from homology"/>
<feature type="domain" description="AMP-dependent synthetase/ligase" evidence="6">
    <location>
        <begin position="23"/>
        <end position="425"/>
    </location>
</feature>
<keyword evidence="2 7" id="KW-0436">Ligase</keyword>